<dbReference type="EMBL" id="BAABKX010000001">
    <property type="protein sequence ID" value="GAA5042307.1"/>
    <property type="molecule type" value="Genomic_DNA"/>
</dbReference>
<dbReference type="Pfam" id="PF25213">
    <property type="entry name" value="HVO_A0261_N"/>
    <property type="match status" value="1"/>
</dbReference>
<dbReference type="RefSeq" id="WP_227775352.1">
    <property type="nucleotide sequence ID" value="NZ_BAABKX010000001.1"/>
</dbReference>
<dbReference type="InterPro" id="IPR036388">
    <property type="entry name" value="WH-like_DNA-bd_sf"/>
</dbReference>
<evidence type="ECO:0008006" key="5">
    <source>
        <dbReference type="Google" id="ProtNLM"/>
    </source>
</evidence>
<feature type="domain" description="Methanogenesis regulatory protein FilR1 middle" evidence="1">
    <location>
        <begin position="123"/>
        <end position="257"/>
    </location>
</feature>
<dbReference type="SUPFAM" id="SSF46785">
    <property type="entry name" value="Winged helix' DNA-binding domain"/>
    <property type="match status" value="1"/>
</dbReference>
<name>A0AAV3UC14_9EURY</name>
<dbReference type="InterPro" id="IPR013561">
    <property type="entry name" value="FilR1_middle_dom"/>
</dbReference>
<comment type="caution">
    <text evidence="3">The sequence shown here is derived from an EMBL/GenBank/DDBJ whole genome shotgun (WGS) entry which is preliminary data.</text>
</comment>
<dbReference type="GeneID" id="68615243"/>
<feature type="domain" description="HVO-A0261-like N-terminal" evidence="2">
    <location>
        <begin position="15"/>
        <end position="87"/>
    </location>
</feature>
<evidence type="ECO:0000313" key="4">
    <source>
        <dbReference type="Proteomes" id="UP001501729"/>
    </source>
</evidence>
<evidence type="ECO:0000259" key="1">
    <source>
        <dbReference type="Pfam" id="PF08350"/>
    </source>
</evidence>
<dbReference type="InterPro" id="IPR057527">
    <property type="entry name" value="HVO_A0261-like_N"/>
</dbReference>
<dbReference type="Pfam" id="PF08350">
    <property type="entry name" value="FilR1_middle"/>
    <property type="match status" value="1"/>
</dbReference>
<dbReference type="Gene3D" id="1.10.10.10">
    <property type="entry name" value="Winged helix-like DNA-binding domain superfamily/Winged helix DNA-binding domain"/>
    <property type="match status" value="1"/>
</dbReference>
<accession>A0AAV3UC14</accession>
<sequence length="264" mass="29456">MSEEGTTPDELIGTMTKRAEFLAVLSSGPMEKRALRDELGVSRSTVYKVVRELKEYDLVKRINDGLALTLAGRILETEYETFRRRTEDVCRIRRLLLTLPADCGISTALIEDAEIILPERHAPNHPIRYFEQMVSDAECVRGLSPVALPQYVDLFYERSVSGGMAAELVLEQPVVEYLVTDYSDQLREALGIGNLSVWETENTLPFGLVVAEGTDDKPDAICVVVYDDRGELRGLITNDGPKAVEWGHETFEAFRDDATLVGGE</sequence>
<protein>
    <recommendedName>
        <fullName evidence="5">Transcriptional regulator</fullName>
    </recommendedName>
</protein>
<evidence type="ECO:0000259" key="2">
    <source>
        <dbReference type="Pfam" id="PF25213"/>
    </source>
</evidence>
<organism evidence="3 4">
    <name type="scientific">Haladaptatus pallidirubidus</name>
    <dbReference type="NCBI Taxonomy" id="1008152"/>
    <lineage>
        <taxon>Archaea</taxon>
        <taxon>Methanobacteriati</taxon>
        <taxon>Methanobacteriota</taxon>
        <taxon>Stenosarchaea group</taxon>
        <taxon>Halobacteria</taxon>
        <taxon>Halobacteriales</taxon>
        <taxon>Haladaptataceae</taxon>
        <taxon>Haladaptatus</taxon>
    </lineage>
</organism>
<gene>
    <name evidence="3" type="ORF">GCM10025751_05530</name>
</gene>
<keyword evidence="4" id="KW-1185">Reference proteome</keyword>
<proteinExistence type="predicted"/>
<dbReference type="AlphaFoldDB" id="A0AAV3UC14"/>
<dbReference type="Proteomes" id="UP001501729">
    <property type="component" value="Unassembled WGS sequence"/>
</dbReference>
<reference evidence="3 4" key="1">
    <citation type="journal article" date="2019" name="Int. J. Syst. Evol. Microbiol.">
        <title>The Global Catalogue of Microorganisms (GCM) 10K type strain sequencing project: providing services to taxonomists for standard genome sequencing and annotation.</title>
        <authorList>
            <consortium name="The Broad Institute Genomics Platform"/>
            <consortium name="The Broad Institute Genome Sequencing Center for Infectious Disease"/>
            <person name="Wu L."/>
            <person name="Ma J."/>
        </authorList>
    </citation>
    <scope>NUCLEOTIDE SEQUENCE [LARGE SCALE GENOMIC DNA]</scope>
    <source>
        <strain evidence="3 4">JCM 17504</strain>
    </source>
</reference>
<evidence type="ECO:0000313" key="3">
    <source>
        <dbReference type="EMBL" id="GAA5042307.1"/>
    </source>
</evidence>
<dbReference type="InterPro" id="IPR036390">
    <property type="entry name" value="WH_DNA-bd_sf"/>
</dbReference>